<dbReference type="RefSeq" id="WP_029161102.1">
    <property type="nucleotide sequence ID" value="NZ_CP009933.1"/>
</dbReference>
<keyword evidence="3" id="KW-1185">Reference proteome</keyword>
<keyword evidence="1" id="KW-0812">Transmembrane</keyword>
<proteinExistence type="predicted"/>
<evidence type="ECO:0008006" key="4">
    <source>
        <dbReference type="Google" id="ProtNLM"/>
    </source>
</evidence>
<evidence type="ECO:0000313" key="2">
    <source>
        <dbReference type="EMBL" id="AKA71312.1"/>
    </source>
</evidence>
<dbReference type="InterPro" id="IPR021486">
    <property type="entry name" value="DUF3139"/>
</dbReference>
<keyword evidence="1" id="KW-0472">Membrane</keyword>
<accession>A0A0E3K3L1</accession>
<dbReference type="HOGENOM" id="CLU_2022732_0_0_9"/>
<sequence length="122" mass="14025">MFDKLNKKWITKHKIVTVLIGLCFTQMAVIGYKKYQVYNNVRAYLINTKGYKAQNIKKIKVTHTYLGIILGPSSYPISVVFTDEPNALYQYAGYDKIYQLGVAGKPNEGKDFKYFEKPNVSK</sequence>
<feature type="transmembrane region" description="Helical" evidence="1">
    <location>
        <begin position="15"/>
        <end position="32"/>
    </location>
</feature>
<dbReference type="Pfam" id="PF11337">
    <property type="entry name" value="DUF3139"/>
    <property type="match status" value="1"/>
</dbReference>
<name>A0A0E3K3L1_CLOSL</name>
<protein>
    <recommendedName>
        <fullName evidence="4">DUF3139 domain-containing protein</fullName>
    </recommendedName>
</protein>
<dbReference type="EMBL" id="CP009933">
    <property type="protein sequence ID" value="AKA71312.1"/>
    <property type="molecule type" value="Genomic_DNA"/>
</dbReference>
<dbReference type="KEGG" id="csq:CSCA_4187"/>
<gene>
    <name evidence="2" type="ORF">CSCA_4187</name>
</gene>
<keyword evidence="1" id="KW-1133">Transmembrane helix</keyword>
<dbReference type="Proteomes" id="UP000033115">
    <property type="component" value="Chromosome"/>
</dbReference>
<evidence type="ECO:0000313" key="3">
    <source>
        <dbReference type="Proteomes" id="UP000033115"/>
    </source>
</evidence>
<organism evidence="2 3">
    <name type="scientific">Clostridium scatologenes</name>
    <dbReference type="NCBI Taxonomy" id="1548"/>
    <lineage>
        <taxon>Bacteria</taxon>
        <taxon>Bacillati</taxon>
        <taxon>Bacillota</taxon>
        <taxon>Clostridia</taxon>
        <taxon>Eubacteriales</taxon>
        <taxon>Clostridiaceae</taxon>
        <taxon>Clostridium</taxon>
    </lineage>
</organism>
<evidence type="ECO:0000256" key="1">
    <source>
        <dbReference type="SAM" id="Phobius"/>
    </source>
</evidence>
<dbReference type="AlphaFoldDB" id="A0A0E3K3L1"/>
<reference evidence="2 3" key="1">
    <citation type="journal article" date="2015" name="J. Biotechnol.">
        <title>Complete genome sequence of a malodorant-producing acetogen, Clostridium scatologenes ATCC 25775(T).</title>
        <authorList>
            <person name="Zhu Z."/>
            <person name="Guo T."/>
            <person name="Zheng H."/>
            <person name="Song T."/>
            <person name="Ouyang P."/>
            <person name="Xie J."/>
        </authorList>
    </citation>
    <scope>NUCLEOTIDE SEQUENCE [LARGE SCALE GENOMIC DNA]</scope>
    <source>
        <strain evidence="2 3">ATCC 25775</strain>
    </source>
</reference>